<reference evidence="2 3" key="1">
    <citation type="submission" date="2019-05" db="EMBL/GenBank/DDBJ databases">
        <title>Another draft genome of Portunus trituberculatus and its Hox gene families provides insights of decapod evolution.</title>
        <authorList>
            <person name="Jeong J.-H."/>
            <person name="Song I."/>
            <person name="Kim S."/>
            <person name="Choi T."/>
            <person name="Kim D."/>
            <person name="Ryu S."/>
            <person name="Kim W."/>
        </authorList>
    </citation>
    <scope>NUCLEOTIDE SEQUENCE [LARGE SCALE GENOMIC DNA]</scope>
    <source>
        <tissue evidence="2">Muscle</tissue>
    </source>
</reference>
<dbReference type="Proteomes" id="UP000324222">
    <property type="component" value="Unassembled WGS sequence"/>
</dbReference>
<gene>
    <name evidence="2" type="ORF">E2C01_061169</name>
</gene>
<protein>
    <submittedName>
        <fullName evidence="2">Uncharacterized protein</fullName>
    </submittedName>
</protein>
<proteinExistence type="predicted"/>
<accession>A0A5B7HAY7</accession>
<dbReference type="EMBL" id="VSRR010025637">
    <property type="protein sequence ID" value="MPC67009.1"/>
    <property type="molecule type" value="Genomic_DNA"/>
</dbReference>
<keyword evidence="3" id="KW-1185">Reference proteome</keyword>
<name>A0A5B7HAY7_PORTR</name>
<evidence type="ECO:0000313" key="2">
    <source>
        <dbReference type="EMBL" id="MPC67009.1"/>
    </source>
</evidence>
<evidence type="ECO:0000313" key="3">
    <source>
        <dbReference type="Proteomes" id="UP000324222"/>
    </source>
</evidence>
<organism evidence="2 3">
    <name type="scientific">Portunus trituberculatus</name>
    <name type="common">Swimming crab</name>
    <name type="synonym">Neptunus trituberculatus</name>
    <dbReference type="NCBI Taxonomy" id="210409"/>
    <lineage>
        <taxon>Eukaryota</taxon>
        <taxon>Metazoa</taxon>
        <taxon>Ecdysozoa</taxon>
        <taxon>Arthropoda</taxon>
        <taxon>Crustacea</taxon>
        <taxon>Multicrustacea</taxon>
        <taxon>Malacostraca</taxon>
        <taxon>Eumalacostraca</taxon>
        <taxon>Eucarida</taxon>
        <taxon>Decapoda</taxon>
        <taxon>Pleocyemata</taxon>
        <taxon>Brachyura</taxon>
        <taxon>Eubrachyura</taxon>
        <taxon>Portunoidea</taxon>
        <taxon>Portunidae</taxon>
        <taxon>Portuninae</taxon>
        <taxon>Portunus</taxon>
    </lineage>
</organism>
<feature type="region of interest" description="Disordered" evidence="1">
    <location>
        <begin position="1"/>
        <end position="26"/>
    </location>
</feature>
<evidence type="ECO:0000256" key="1">
    <source>
        <dbReference type="SAM" id="MobiDB-lite"/>
    </source>
</evidence>
<dbReference type="AlphaFoldDB" id="A0A5B7HAY7"/>
<comment type="caution">
    <text evidence="2">The sequence shown here is derived from an EMBL/GenBank/DDBJ whole genome shotgun (WGS) entry which is preliminary data.</text>
</comment>
<sequence>MTNNTMPSRPIYRNTRNTPSLPQPPWSRLYWHSLSSTFTLARTRPWKNETPEGYHLL</sequence>